<gene>
    <name evidence="1" type="ORF">CFP56_024181</name>
</gene>
<dbReference type="Proteomes" id="UP000237347">
    <property type="component" value="Unassembled WGS sequence"/>
</dbReference>
<organism evidence="1 2">
    <name type="scientific">Quercus suber</name>
    <name type="common">Cork oak</name>
    <dbReference type="NCBI Taxonomy" id="58331"/>
    <lineage>
        <taxon>Eukaryota</taxon>
        <taxon>Viridiplantae</taxon>
        <taxon>Streptophyta</taxon>
        <taxon>Embryophyta</taxon>
        <taxon>Tracheophyta</taxon>
        <taxon>Spermatophyta</taxon>
        <taxon>Magnoliopsida</taxon>
        <taxon>eudicotyledons</taxon>
        <taxon>Gunneridae</taxon>
        <taxon>Pentapetalae</taxon>
        <taxon>rosids</taxon>
        <taxon>fabids</taxon>
        <taxon>Fagales</taxon>
        <taxon>Fagaceae</taxon>
        <taxon>Quercus</taxon>
    </lineage>
</organism>
<name>A0AAW0K7B9_QUESU</name>
<proteinExistence type="predicted"/>
<dbReference type="AlphaFoldDB" id="A0AAW0K7B9"/>
<evidence type="ECO:0000313" key="1">
    <source>
        <dbReference type="EMBL" id="KAK7834698.1"/>
    </source>
</evidence>
<keyword evidence="2" id="KW-1185">Reference proteome</keyword>
<reference evidence="1 2" key="1">
    <citation type="journal article" date="2018" name="Sci. Data">
        <title>The draft genome sequence of cork oak.</title>
        <authorList>
            <person name="Ramos A.M."/>
            <person name="Usie A."/>
            <person name="Barbosa P."/>
            <person name="Barros P.M."/>
            <person name="Capote T."/>
            <person name="Chaves I."/>
            <person name="Simoes F."/>
            <person name="Abreu I."/>
            <person name="Carrasquinho I."/>
            <person name="Faro C."/>
            <person name="Guimaraes J.B."/>
            <person name="Mendonca D."/>
            <person name="Nobrega F."/>
            <person name="Rodrigues L."/>
            <person name="Saibo N.J.M."/>
            <person name="Varela M.C."/>
            <person name="Egas C."/>
            <person name="Matos J."/>
            <person name="Miguel C.M."/>
            <person name="Oliveira M.M."/>
            <person name="Ricardo C.P."/>
            <person name="Goncalves S."/>
        </authorList>
    </citation>
    <scope>NUCLEOTIDE SEQUENCE [LARGE SCALE GENOMIC DNA]</scope>
    <source>
        <strain evidence="2">cv. HL8</strain>
    </source>
</reference>
<dbReference type="EMBL" id="PKMF04000383">
    <property type="protein sequence ID" value="KAK7834698.1"/>
    <property type="molecule type" value="Genomic_DNA"/>
</dbReference>
<accession>A0AAW0K7B9</accession>
<protein>
    <submittedName>
        <fullName evidence="1">Uncharacterized protein</fullName>
    </submittedName>
</protein>
<sequence>MCSPMFKTEGRSQERTSKYPCPVVFVPAEKQKSKSPPCKGNRFGDVLGVVTAAQSIKVQPAKTSMEGQILAMVAGIQLALHQNCHRSYKPKFPYRVALFCPMFVA</sequence>
<evidence type="ECO:0000313" key="2">
    <source>
        <dbReference type="Proteomes" id="UP000237347"/>
    </source>
</evidence>
<comment type="caution">
    <text evidence="1">The sequence shown here is derived from an EMBL/GenBank/DDBJ whole genome shotgun (WGS) entry which is preliminary data.</text>
</comment>